<dbReference type="Proteomes" id="UP001595882">
    <property type="component" value="Unassembled WGS sequence"/>
</dbReference>
<reference evidence="4" key="1">
    <citation type="journal article" date="2019" name="Int. J. Syst. Evol. Microbiol.">
        <title>The Global Catalogue of Microorganisms (GCM) 10K type strain sequencing project: providing services to taxonomists for standard genome sequencing and annotation.</title>
        <authorList>
            <consortium name="The Broad Institute Genomics Platform"/>
            <consortium name="The Broad Institute Genome Sequencing Center for Infectious Disease"/>
            <person name="Wu L."/>
            <person name="Ma J."/>
        </authorList>
    </citation>
    <scope>NUCLEOTIDE SEQUENCE [LARGE SCALE GENOMIC DNA]</scope>
    <source>
        <strain evidence="4">CCUG 37865</strain>
    </source>
</reference>
<accession>A0ABV8WV12</accession>
<dbReference type="InterPro" id="IPR005269">
    <property type="entry name" value="LOG"/>
</dbReference>
<sequence>MQSIAVYCGSSIGNSDVYKAGTVELGKEMAKRDITLIYGGSSVGLMGVIADTVLAEGGKVIGVIPTVLSDKEIAHQKLTQLYTVHTMHERKAKMASLADAFIAMPGGAGTLEELFEIITWAQIGIHSKPIGLLNVNNYYAPLSKLLDHMVTEGFLKEQFRPLSILEEQSSILLDRLEQQLEV</sequence>
<dbReference type="SUPFAM" id="SSF102405">
    <property type="entry name" value="MCP/YpsA-like"/>
    <property type="match status" value="1"/>
</dbReference>
<evidence type="ECO:0000313" key="4">
    <source>
        <dbReference type="Proteomes" id="UP001595882"/>
    </source>
</evidence>
<dbReference type="Gene3D" id="3.40.50.450">
    <property type="match status" value="1"/>
</dbReference>
<comment type="similarity">
    <text evidence="1 2">Belongs to the LOG family.</text>
</comment>
<dbReference type="PANTHER" id="PTHR31223">
    <property type="entry name" value="LOG FAMILY PROTEIN YJL055W"/>
    <property type="match status" value="1"/>
</dbReference>
<evidence type="ECO:0000256" key="2">
    <source>
        <dbReference type="RuleBase" id="RU363015"/>
    </source>
</evidence>
<dbReference type="EC" id="3.2.2.n1" evidence="2"/>
<protein>
    <recommendedName>
        <fullName evidence="2">Cytokinin riboside 5'-monophosphate phosphoribohydrolase</fullName>
        <ecNumber evidence="2">3.2.2.n1</ecNumber>
    </recommendedName>
</protein>
<dbReference type="PANTHER" id="PTHR31223:SF70">
    <property type="entry name" value="LOG FAMILY PROTEIN YJL055W"/>
    <property type="match status" value="1"/>
</dbReference>
<dbReference type="RefSeq" id="WP_390252065.1">
    <property type="nucleotide sequence ID" value="NZ_JBHSDT010000004.1"/>
</dbReference>
<gene>
    <name evidence="3" type="ORF">ACFOY7_08415</name>
</gene>
<dbReference type="EMBL" id="JBHSDT010000004">
    <property type="protein sequence ID" value="MFC4403097.1"/>
    <property type="molecule type" value="Genomic_DNA"/>
</dbReference>
<proteinExistence type="inferred from homology"/>
<name>A0ABV8WV12_9BACI</name>
<comment type="caution">
    <text evidence="3">The sequence shown here is derived from an EMBL/GenBank/DDBJ whole genome shotgun (WGS) entry which is preliminary data.</text>
</comment>
<keyword evidence="4" id="KW-1185">Reference proteome</keyword>
<organism evidence="3 4">
    <name type="scientific">Gracilibacillus xinjiangensis</name>
    <dbReference type="NCBI Taxonomy" id="1193282"/>
    <lineage>
        <taxon>Bacteria</taxon>
        <taxon>Bacillati</taxon>
        <taxon>Bacillota</taxon>
        <taxon>Bacilli</taxon>
        <taxon>Bacillales</taxon>
        <taxon>Bacillaceae</taxon>
        <taxon>Gracilibacillus</taxon>
    </lineage>
</organism>
<evidence type="ECO:0000256" key="1">
    <source>
        <dbReference type="ARBA" id="ARBA00006763"/>
    </source>
</evidence>
<dbReference type="InterPro" id="IPR031100">
    <property type="entry name" value="LOG_fam"/>
</dbReference>
<keyword evidence="2" id="KW-0378">Hydrolase</keyword>
<evidence type="ECO:0000313" key="3">
    <source>
        <dbReference type="EMBL" id="MFC4403097.1"/>
    </source>
</evidence>
<dbReference type="NCBIfam" id="TIGR00730">
    <property type="entry name" value="Rossman fold protein, TIGR00730 family"/>
    <property type="match status" value="1"/>
</dbReference>
<keyword evidence="2" id="KW-0203">Cytokinin biosynthesis</keyword>
<dbReference type="Pfam" id="PF03641">
    <property type="entry name" value="Lysine_decarbox"/>
    <property type="match status" value="1"/>
</dbReference>